<dbReference type="CDD" id="cd09090">
    <property type="entry name" value="INPP5c_ScInp51p-like"/>
    <property type="match status" value="1"/>
</dbReference>
<organism evidence="11 12">
    <name type="scientific">Staphylotrichum tortipilum</name>
    <dbReference type="NCBI Taxonomy" id="2831512"/>
    <lineage>
        <taxon>Eukaryota</taxon>
        <taxon>Fungi</taxon>
        <taxon>Dikarya</taxon>
        <taxon>Ascomycota</taxon>
        <taxon>Pezizomycotina</taxon>
        <taxon>Sordariomycetes</taxon>
        <taxon>Sordariomycetidae</taxon>
        <taxon>Sordariales</taxon>
        <taxon>Chaetomiaceae</taxon>
        <taxon>Staphylotrichum</taxon>
    </lineage>
</organism>
<dbReference type="FunFam" id="3.60.10.10:FF:000029">
    <property type="entry name" value="Inositol polyphosphate 5-phosphatase"/>
    <property type="match status" value="1"/>
</dbReference>
<proteinExistence type="inferred from homology"/>
<dbReference type="InterPro" id="IPR046985">
    <property type="entry name" value="IP5"/>
</dbReference>
<dbReference type="Gene3D" id="3.60.10.10">
    <property type="entry name" value="Endonuclease/exonuclease/phosphatase"/>
    <property type="match status" value="1"/>
</dbReference>
<dbReference type="SMART" id="SM00128">
    <property type="entry name" value="IPPc"/>
    <property type="match status" value="1"/>
</dbReference>
<keyword evidence="6" id="KW-0963">Cytoplasm</keyword>
<dbReference type="InterPro" id="IPR002013">
    <property type="entry name" value="SAC_dom"/>
</dbReference>
<feature type="region of interest" description="Disordered" evidence="9">
    <location>
        <begin position="992"/>
        <end position="1011"/>
    </location>
</feature>
<feature type="compositionally biased region" description="Polar residues" evidence="9">
    <location>
        <begin position="1"/>
        <end position="13"/>
    </location>
</feature>
<reference evidence="11" key="1">
    <citation type="journal article" date="2023" name="Mol. Phylogenet. Evol.">
        <title>Genome-scale phylogeny and comparative genomics of the fungal order Sordariales.</title>
        <authorList>
            <person name="Hensen N."/>
            <person name="Bonometti L."/>
            <person name="Westerberg I."/>
            <person name="Brannstrom I.O."/>
            <person name="Guillou S."/>
            <person name="Cros-Aarteil S."/>
            <person name="Calhoun S."/>
            <person name="Haridas S."/>
            <person name="Kuo A."/>
            <person name="Mondo S."/>
            <person name="Pangilinan J."/>
            <person name="Riley R."/>
            <person name="LaButti K."/>
            <person name="Andreopoulos B."/>
            <person name="Lipzen A."/>
            <person name="Chen C."/>
            <person name="Yan M."/>
            <person name="Daum C."/>
            <person name="Ng V."/>
            <person name="Clum A."/>
            <person name="Steindorff A."/>
            <person name="Ohm R.A."/>
            <person name="Martin F."/>
            <person name="Silar P."/>
            <person name="Natvig D.O."/>
            <person name="Lalanne C."/>
            <person name="Gautier V."/>
            <person name="Ament-Velasquez S.L."/>
            <person name="Kruys A."/>
            <person name="Hutchinson M.I."/>
            <person name="Powell A.J."/>
            <person name="Barry K."/>
            <person name="Miller A.N."/>
            <person name="Grigoriev I.V."/>
            <person name="Debuchy R."/>
            <person name="Gladieux P."/>
            <person name="Hiltunen Thoren M."/>
            <person name="Johannesson H."/>
        </authorList>
    </citation>
    <scope>NUCLEOTIDE SEQUENCE</scope>
    <source>
        <strain evidence="11">CBS 103.79</strain>
    </source>
</reference>
<feature type="region of interest" description="Disordered" evidence="9">
    <location>
        <begin position="1020"/>
        <end position="1062"/>
    </location>
</feature>
<dbReference type="PANTHER" id="PTHR11200:SF257">
    <property type="entry name" value="PHOSPHOINOSITIDE 5-PHOSPHATASE"/>
    <property type="match status" value="1"/>
</dbReference>
<gene>
    <name evidence="11" type="ORF">C8A05DRAFT_38038</name>
</gene>
<sequence length="1373" mass="150370">MEYNNTYNASSTALWHGQPPSPEKSSQILIREYPHRAIAIASASHALILRHTTAANEAAANGFLTPVSSGRQRSAAADHAASKCIVEFSPTSDRLLAEYRPLTPRPIYGTLGLISIERDVFLCVITQASRVATLRPGETVEKIEAVQFFCLNSAEYDDVVALDPYDLDQDAASVYGQGLGRREVPVEHPCQELQKLLGNGTFYYSTDFDVTNRMQDRPADAADFDIDNFDESFLWNSYMIRPLVQFRSRLQKQERHALDVSRILTSAIRGFCRSWAIPQNQAPLSSAKTGLPSYLTIISRLSCKRAGTRFNSRGIDDDGNVANFVETETTYWSPSGVVFSYAQVRGSVPVFWEQAAGLLPNQQKITITRSADGTQPAFDKHFSELEQAYGAVHVVNLLSATKPGEYELTNLYRRAVQNCPLSRPEGKQSRDHALLRETEYDFHAETKGPLGYVAANEIRRYIEDSADGFAYYLAQESDDGGQRNGSANGHRKRRYVVVLQQEGVFRTNCLDCLDRTNLIQTIISQMAVEAFLGHRGERAQSDFWSRHANLWADNGDSLSKIYAGTGALKSSFTRTGKMSLAGAIADVRKSATRLYYNNFADKARQITIDTLLGRLVGQAPVVLFDPISDYVAGELQRRSSEFSSDEKIHIFVGTFNLNGRTDGINTDLSAWLWPSELGSIQPEIISIGFQEIVELNPQQIMNSDPTRKQLWERAIQRTLDDHYSQPGDEKYILLRSGQLVGAALCIFVKASVLHKIKNVEGSVKKTGMSGMAGNKGAVAIRLDYANTPICFVTAHLAAGFANYEERNRDYMTIDQGLHFQRNRGIADHDSVIWFGDFNYRIGLGLEAAKDSVKRRDLERLFENDQLNLQMVAGLAFRFYSEARINFMPTYKFDVGTDEYDSSEKARIPAWTDRILRKGANVRQLAYNSAPLRFSDHRPVYAIFECTVNVVNEKMRDKISREVYDRRKAEVGGDSANPASFASLAGNDSDDEDLIGYDAIEPGLPPASSDRQKWWLDNGKMAKSSISPPKPDNAASQMILNPKRPTNPHVPTEEPDWVSVPRSESRLSSFSSMSTSPYEHVNHSMLLSSSASSSVPRKLPPPYDASALPAKVGRLHINEDSKSSPGESAPPPPPPRRQTGTVSAPATKPSAPATQQQKRRPVNTPAAAPPPPVGPKPAAAVATPIQDQPPTKQKSAPPVARKPAHLTAPVSPVSSISTGFGSDSTIHGSDPSLTDNNPRRSNPSLSGSRSDLAENLSSILQQRNGSSGVLTPPGPPQQPPQRTNTTASSTKTRLAAAGGIPLVGLAAASAAAERKPVLPARKPTMPGSVSVPAPVVAQKWAPPPPAARKTAQVVDLLGDEGGVEMGGWEALKPS</sequence>
<evidence type="ECO:0000256" key="8">
    <source>
        <dbReference type="ARBA" id="ARBA00022927"/>
    </source>
</evidence>
<dbReference type="GO" id="GO:0004439">
    <property type="term" value="F:phosphatidylinositol-4,5-bisphosphate 5-phosphatase activity"/>
    <property type="evidence" value="ECO:0007669"/>
    <property type="project" value="UniProtKB-EC"/>
</dbReference>
<dbReference type="GO" id="GO:0005737">
    <property type="term" value="C:cytoplasm"/>
    <property type="evidence" value="ECO:0007669"/>
    <property type="project" value="UniProtKB-SubCell"/>
</dbReference>
<feature type="compositionally biased region" description="Polar residues" evidence="9">
    <location>
        <begin position="1281"/>
        <end position="1291"/>
    </location>
</feature>
<dbReference type="InterPro" id="IPR000300">
    <property type="entry name" value="IPPc"/>
</dbReference>
<dbReference type="GO" id="GO:0016020">
    <property type="term" value="C:membrane"/>
    <property type="evidence" value="ECO:0007669"/>
    <property type="project" value="TreeGrafter"/>
</dbReference>
<dbReference type="PROSITE" id="PS50275">
    <property type="entry name" value="SAC"/>
    <property type="match status" value="1"/>
</dbReference>
<dbReference type="GO" id="GO:0046856">
    <property type="term" value="P:phosphatidylinositol dephosphorylation"/>
    <property type="evidence" value="ECO:0007669"/>
    <property type="project" value="InterPro"/>
</dbReference>
<dbReference type="SUPFAM" id="SSF56219">
    <property type="entry name" value="DNase I-like"/>
    <property type="match status" value="1"/>
</dbReference>
<dbReference type="EC" id="3.1.3.36" evidence="4"/>
<dbReference type="PANTHER" id="PTHR11200">
    <property type="entry name" value="INOSITOL 5-PHOSPHATASE"/>
    <property type="match status" value="1"/>
</dbReference>
<keyword evidence="5" id="KW-0813">Transport</keyword>
<comment type="subcellular location">
    <subcellularLocation>
        <location evidence="1">Cytoplasm</location>
    </subcellularLocation>
</comment>
<comment type="similarity">
    <text evidence="3">In the central section; belongs to the inositol 1,4,5-trisphosphate 5-phosphatase family.</text>
</comment>
<comment type="caution">
    <text evidence="11">The sequence shown here is derived from an EMBL/GenBank/DDBJ whole genome shotgun (WGS) entry which is preliminary data.</text>
</comment>
<name>A0AAN6RPN0_9PEZI</name>
<evidence type="ECO:0000256" key="2">
    <source>
        <dbReference type="ARBA" id="ARBA00008943"/>
    </source>
</evidence>
<evidence type="ECO:0000256" key="5">
    <source>
        <dbReference type="ARBA" id="ARBA00022448"/>
    </source>
</evidence>
<evidence type="ECO:0000256" key="4">
    <source>
        <dbReference type="ARBA" id="ARBA00013044"/>
    </source>
</evidence>
<evidence type="ECO:0000256" key="1">
    <source>
        <dbReference type="ARBA" id="ARBA00004496"/>
    </source>
</evidence>
<dbReference type="EMBL" id="MU855948">
    <property type="protein sequence ID" value="KAK3898370.1"/>
    <property type="molecule type" value="Genomic_DNA"/>
</dbReference>
<accession>A0AAN6RPN0</accession>
<evidence type="ECO:0000313" key="11">
    <source>
        <dbReference type="EMBL" id="KAK3898370.1"/>
    </source>
</evidence>
<keyword evidence="8" id="KW-0653">Protein transport</keyword>
<evidence type="ECO:0000259" key="10">
    <source>
        <dbReference type="PROSITE" id="PS50275"/>
    </source>
</evidence>
<feature type="domain" description="SAC" evidence="10">
    <location>
        <begin position="193"/>
        <end position="564"/>
    </location>
</feature>
<reference evidence="11" key="2">
    <citation type="submission" date="2023-05" db="EMBL/GenBank/DDBJ databases">
        <authorList>
            <consortium name="Lawrence Berkeley National Laboratory"/>
            <person name="Steindorff A."/>
            <person name="Hensen N."/>
            <person name="Bonometti L."/>
            <person name="Westerberg I."/>
            <person name="Brannstrom I.O."/>
            <person name="Guillou S."/>
            <person name="Cros-Aarteil S."/>
            <person name="Calhoun S."/>
            <person name="Haridas S."/>
            <person name="Kuo A."/>
            <person name="Mondo S."/>
            <person name="Pangilinan J."/>
            <person name="Riley R."/>
            <person name="Labutti K."/>
            <person name="Andreopoulos B."/>
            <person name="Lipzen A."/>
            <person name="Chen C."/>
            <person name="Yanf M."/>
            <person name="Daum C."/>
            <person name="Ng V."/>
            <person name="Clum A."/>
            <person name="Ohm R."/>
            <person name="Martin F."/>
            <person name="Silar P."/>
            <person name="Natvig D."/>
            <person name="Lalanne C."/>
            <person name="Gautier V."/>
            <person name="Ament-Velasquez S.L."/>
            <person name="Kruys A."/>
            <person name="Hutchinson M.I."/>
            <person name="Powell A.J."/>
            <person name="Barry K."/>
            <person name="Miller A.N."/>
            <person name="Grigoriev I.V."/>
            <person name="Debuchy R."/>
            <person name="Gladieux P."/>
            <person name="Thoren M.H."/>
            <person name="Johannesson H."/>
        </authorList>
    </citation>
    <scope>NUCLEOTIDE SEQUENCE</scope>
    <source>
        <strain evidence="11">CBS 103.79</strain>
    </source>
</reference>
<dbReference type="Proteomes" id="UP001303889">
    <property type="component" value="Unassembled WGS sequence"/>
</dbReference>
<evidence type="ECO:0000256" key="3">
    <source>
        <dbReference type="ARBA" id="ARBA00009678"/>
    </source>
</evidence>
<feature type="compositionally biased region" description="Polar residues" evidence="9">
    <location>
        <begin position="1184"/>
        <end position="1193"/>
    </location>
</feature>
<feature type="region of interest" description="Disordered" evidence="9">
    <location>
        <begin position="1"/>
        <end position="21"/>
    </location>
</feature>
<dbReference type="Pfam" id="PF22669">
    <property type="entry name" value="Exo_endo_phos2"/>
    <property type="match status" value="1"/>
</dbReference>
<evidence type="ECO:0000313" key="12">
    <source>
        <dbReference type="Proteomes" id="UP001303889"/>
    </source>
</evidence>
<feature type="region of interest" description="Disordered" evidence="9">
    <location>
        <begin position="965"/>
        <end position="986"/>
    </location>
</feature>
<dbReference type="Pfam" id="PF02383">
    <property type="entry name" value="Syja_N"/>
    <property type="match status" value="1"/>
</dbReference>
<evidence type="ECO:0000256" key="6">
    <source>
        <dbReference type="ARBA" id="ARBA00022490"/>
    </source>
</evidence>
<protein>
    <recommendedName>
        <fullName evidence="4">phosphoinositide 5-phosphatase</fullName>
        <ecNumber evidence="4">3.1.3.36</ecNumber>
    </recommendedName>
</protein>
<keyword evidence="7" id="KW-0378">Hydrolase</keyword>
<feature type="region of interest" description="Disordered" evidence="9">
    <location>
        <begin position="1090"/>
        <end position="1294"/>
    </location>
</feature>
<dbReference type="GO" id="GO:0043813">
    <property type="term" value="F:phosphatidylinositol-3,5-bisphosphate 5-phosphatase activity"/>
    <property type="evidence" value="ECO:0007669"/>
    <property type="project" value="TreeGrafter"/>
</dbReference>
<feature type="compositionally biased region" description="Polar residues" evidence="9">
    <location>
        <begin position="1211"/>
        <end position="1268"/>
    </location>
</feature>
<evidence type="ECO:0000256" key="9">
    <source>
        <dbReference type="SAM" id="MobiDB-lite"/>
    </source>
</evidence>
<dbReference type="GO" id="GO:0015031">
    <property type="term" value="P:protein transport"/>
    <property type="evidence" value="ECO:0007669"/>
    <property type="project" value="UniProtKB-KW"/>
</dbReference>
<dbReference type="InterPro" id="IPR036691">
    <property type="entry name" value="Endo/exonu/phosph_ase_sf"/>
</dbReference>
<evidence type="ECO:0000256" key="7">
    <source>
        <dbReference type="ARBA" id="ARBA00022801"/>
    </source>
</evidence>
<feature type="compositionally biased region" description="Low complexity" evidence="9">
    <location>
        <begin position="1142"/>
        <end position="1165"/>
    </location>
</feature>
<comment type="similarity">
    <text evidence="2">Belongs to the synaptojanin family.</text>
</comment>
<keyword evidence="12" id="KW-1185">Reference proteome</keyword>